<reference evidence="3 4" key="1">
    <citation type="submission" date="2014-10" db="EMBL/GenBank/DDBJ databases">
        <title>Draft genome sequence of Actinoplanes utahensis NRRL 12052.</title>
        <authorList>
            <person name="Velasco-Bucheli B."/>
            <person name="del Cerro C."/>
            <person name="Hormigo D."/>
            <person name="Garcia J.L."/>
            <person name="Acebal C."/>
            <person name="Arroyo M."/>
            <person name="de la Mata I."/>
        </authorList>
    </citation>
    <scope>NUCLEOTIDE SEQUENCE [LARGE SCALE GENOMIC DNA]</scope>
    <source>
        <strain evidence="3 4">NRRL 12052</strain>
    </source>
</reference>
<gene>
    <name evidence="3" type="ORF">MB27_06405</name>
</gene>
<dbReference type="RefSeq" id="WP_043523192.1">
    <property type="nucleotide sequence ID" value="NZ_BAABKU010000004.1"/>
</dbReference>
<evidence type="ECO:0000259" key="2">
    <source>
        <dbReference type="Pfam" id="PF14232"/>
    </source>
</evidence>
<sequence>MDAATARSRIADIRTTDSTTTIDDLDKFWAALPPVRPDEILGSWRGSEFVTGHRFEGYLPRIRWHGKRFDSRTEVAPLVCRNDDGGLFDDVDRAKGGASLWAVEFRGEVTATMVYDGQPVLDHFKRIDDGTLLGVMNGKGVLDDGRHYYFVLERE</sequence>
<feature type="domain" description="GXWXG" evidence="1">
    <location>
        <begin position="28"/>
        <end position="85"/>
    </location>
</feature>
<dbReference type="STRING" id="1869.MB27_06405"/>
<keyword evidence="4" id="KW-1185">Reference proteome</keyword>
<accession>A0A0A6USZ3</accession>
<name>A0A0A6USZ3_ACTUT</name>
<dbReference type="eggNOG" id="ENOG5031796">
    <property type="taxonomic scope" value="Bacteria"/>
</dbReference>
<proteinExistence type="predicted"/>
<dbReference type="EMBL" id="JRTT01000006">
    <property type="protein sequence ID" value="KHD78113.1"/>
    <property type="molecule type" value="Genomic_DNA"/>
</dbReference>
<dbReference type="Pfam" id="PF14232">
    <property type="entry name" value="DUF4334"/>
    <property type="match status" value="1"/>
</dbReference>
<dbReference type="Pfam" id="PF14231">
    <property type="entry name" value="GXWXG"/>
    <property type="match status" value="1"/>
</dbReference>
<protein>
    <recommendedName>
        <fullName evidence="5">GXWXG protein</fullName>
    </recommendedName>
</protein>
<dbReference type="AlphaFoldDB" id="A0A0A6USZ3"/>
<dbReference type="Gene3D" id="2.40.128.580">
    <property type="entry name" value="GXWXG domain"/>
    <property type="match status" value="1"/>
</dbReference>
<comment type="caution">
    <text evidence="3">The sequence shown here is derived from an EMBL/GenBank/DDBJ whole genome shotgun (WGS) entry which is preliminary data.</text>
</comment>
<evidence type="ECO:0008006" key="5">
    <source>
        <dbReference type="Google" id="ProtNLM"/>
    </source>
</evidence>
<organism evidence="3 4">
    <name type="scientific">Actinoplanes utahensis</name>
    <dbReference type="NCBI Taxonomy" id="1869"/>
    <lineage>
        <taxon>Bacteria</taxon>
        <taxon>Bacillati</taxon>
        <taxon>Actinomycetota</taxon>
        <taxon>Actinomycetes</taxon>
        <taxon>Micromonosporales</taxon>
        <taxon>Micromonosporaceae</taxon>
        <taxon>Actinoplanes</taxon>
    </lineage>
</organism>
<feature type="domain" description="DUF4334" evidence="2">
    <location>
        <begin position="96"/>
        <end position="154"/>
    </location>
</feature>
<dbReference type="Proteomes" id="UP000054537">
    <property type="component" value="Unassembled WGS sequence"/>
</dbReference>
<dbReference type="InterPro" id="IPR025568">
    <property type="entry name" value="DUF4334"/>
</dbReference>
<dbReference type="OrthoDB" id="8905397at2"/>
<evidence type="ECO:0000313" key="4">
    <source>
        <dbReference type="Proteomes" id="UP000054537"/>
    </source>
</evidence>
<evidence type="ECO:0000259" key="1">
    <source>
        <dbReference type="Pfam" id="PF14231"/>
    </source>
</evidence>
<dbReference type="InterPro" id="IPR025951">
    <property type="entry name" value="GXWXG_dom"/>
</dbReference>
<evidence type="ECO:0000313" key="3">
    <source>
        <dbReference type="EMBL" id="KHD78113.1"/>
    </source>
</evidence>